<dbReference type="PROSITE" id="PS00409">
    <property type="entry name" value="PROKAR_NTER_METHYL"/>
    <property type="match status" value="1"/>
</dbReference>
<accession>A0A4Y9R722</accession>
<dbReference type="EMBL" id="SPQZ01000001">
    <property type="protein sequence ID" value="TFW00385.1"/>
    <property type="molecule type" value="Genomic_DNA"/>
</dbReference>
<dbReference type="NCBIfam" id="TIGR02532">
    <property type="entry name" value="IV_pilin_GFxxxE"/>
    <property type="match status" value="1"/>
</dbReference>
<dbReference type="SUPFAM" id="SSF54523">
    <property type="entry name" value="Pili subunits"/>
    <property type="match status" value="1"/>
</dbReference>
<dbReference type="Pfam" id="PF07963">
    <property type="entry name" value="N_methyl"/>
    <property type="match status" value="1"/>
</dbReference>
<proteinExistence type="predicted"/>
<keyword evidence="1" id="KW-0488">Methylation</keyword>
<dbReference type="InterPro" id="IPR012902">
    <property type="entry name" value="N_methyl_site"/>
</dbReference>
<dbReference type="GO" id="GO:0015627">
    <property type="term" value="C:type II protein secretion system complex"/>
    <property type="evidence" value="ECO:0007669"/>
    <property type="project" value="InterPro"/>
</dbReference>
<evidence type="ECO:0000313" key="4">
    <source>
        <dbReference type="Proteomes" id="UP000298127"/>
    </source>
</evidence>
<protein>
    <submittedName>
        <fullName evidence="3">Prepilin-type N-terminal cleavage/methylation domain-containing protein</fullName>
    </submittedName>
</protein>
<sequence>MGDRRLALQDGEQKQKGFTLIELLVVVIIIGILAAIAIPVFLSQREGAWRSSVESDVKNAVLAVETYATTNNGSPASATGATPKGGKFVQTTVPAGTTAINFTASDNNVITVTATGTSYVIEGTNSDLGADAAHTLKYDSATGKQVWP</sequence>
<dbReference type="Proteomes" id="UP000298127">
    <property type="component" value="Unassembled WGS sequence"/>
</dbReference>
<feature type="transmembrane region" description="Helical" evidence="2">
    <location>
        <begin position="20"/>
        <end position="42"/>
    </location>
</feature>
<evidence type="ECO:0000256" key="1">
    <source>
        <dbReference type="ARBA" id="ARBA00022481"/>
    </source>
</evidence>
<dbReference type="PRINTS" id="PR00813">
    <property type="entry name" value="BCTERIALGSPG"/>
</dbReference>
<name>A0A4Y9R722_9MICO</name>
<dbReference type="Gene3D" id="3.30.700.10">
    <property type="entry name" value="Glycoprotein, Type 4 Pilin"/>
    <property type="match status" value="1"/>
</dbReference>
<evidence type="ECO:0000256" key="2">
    <source>
        <dbReference type="SAM" id="Phobius"/>
    </source>
</evidence>
<dbReference type="AlphaFoldDB" id="A0A4Y9R722"/>
<evidence type="ECO:0000313" key="3">
    <source>
        <dbReference type="EMBL" id="TFW00385.1"/>
    </source>
</evidence>
<keyword evidence="2" id="KW-0812">Transmembrane</keyword>
<gene>
    <name evidence="3" type="ORF">E4M00_02745</name>
</gene>
<dbReference type="PANTHER" id="PTHR30093">
    <property type="entry name" value="GENERAL SECRETION PATHWAY PROTEIN G"/>
    <property type="match status" value="1"/>
</dbReference>
<keyword evidence="2" id="KW-1133">Transmembrane helix</keyword>
<dbReference type="GO" id="GO:0015628">
    <property type="term" value="P:protein secretion by the type II secretion system"/>
    <property type="evidence" value="ECO:0007669"/>
    <property type="project" value="InterPro"/>
</dbReference>
<organism evidence="3 4">
    <name type="scientific">Orlajensenia leifsoniae</name>
    <dbReference type="NCBI Taxonomy" id="2561933"/>
    <lineage>
        <taxon>Bacteria</taxon>
        <taxon>Bacillati</taxon>
        <taxon>Actinomycetota</taxon>
        <taxon>Actinomycetes</taxon>
        <taxon>Micrococcales</taxon>
        <taxon>Microbacteriaceae</taxon>
        <taxon>Orlajensenia</taxon>
    </lineage>
</organism>
<keyword evidence="4" id="KW-1185">Reference proteome</keyword>
<comment type="caution">
    <text evidence="3">The sequence shown here is derived from an EMBL/GenBank/DDBJ whole genome shotgun (WGS) entry which is preliminary data.</text>
</comment>
<dbReference type="InterPro" id="IPR045584">
    <property type="entry name" value="Pilin-like"/>
</dbReference>
<dbReference type="RefSeq" id="WP_135119206.1">
    <property type="nucleotide sequence ID" value="NZ_SPQZ01000001.1"/>
</dbReference>
<keyword evidence="2" id="KW-0472">Membrane</keyword>
<dbReference type="InterPro" id="IPR000983">
    <property type="entry name" value="Bac_GSPG_pilin"/>
</dbReference>
<reference evidence="3 4" key="1">
    <citation type="journal article" date="2018" name="J. Microbiol.">
        <title>Leifsonia flava sp. nov., a novel actinobacterium isolated from the rhizosphere of Aquilegia viridiflora.</title>
        <authorList>
            <person name="Cai Y."/>
            <person name="Tao W.Z."/>
            <person name="Ma Y.J."/>
            <person name="Cheng J."/>
            <person name="Zhang M.Y."/>
            <person name="Zhang Y.X."/>
        </authorList>
    </citation>
    <scope>NUCLEOTIDE SEQUENCE [LARGE SCALE GENOMIC DNA]</scope>
    <source>
        <strain evidence="3 4">SYP-B2174</strain>
    </source>
</reference>